<dbReference type="eggNOG" id="COG2177">
    <property type="taxonomic scope" value="Bacteria"/>
</dbReference>
<keyword evidence="6 11" id="KW-0812">Transmembrane</keyword>
<dbReference type="PANTHER" id="PTHR47755">
    <property type="entry name" value="CELL DIVISION PROTEIN FTSX"/>
    <property type="match status" value="1"/>
</dbReference>
<evidence type="ECO:0000256" key="2">
    <source>
        <dbReference type="ARBA" id="ARBA00007379"/>
    </source>
</evidence>
<proteinExistence type="inferred from homology"/>
<feature type="domain" description="ABC3 transporter permease C-terminal" evidence="12">
    <location>
        <begin position="165"/>
        <end position="282"/>
    </location>
</feature>
<dbReference type="InterPro" id="IPR004513">
    <property type="entry name" value="FtsX"/>
</dbReference>
<evidence type="ECO:0000256" key="10">
    <source>
        <dbReference type="PIRNR" id="PIRNR003097"/>
    </source>
</evidence>
<dbReference type="PANTHER" id="PTHR47755:SF1">
    <property type="entry name" value="CELL DIVISION PROTEIN FTSX"/>
    <property type="match status" value="1"/>
</dbReference>
<dbReference type="Pfam" id="PF02687">
    <property type="entry name" value="FtsX"/>
    <property type="match status" value="1"/>
</dbReference>
<name>H1DJR8_9BACT</name>
<dbReference type="GO" id="GO:0005886">
    <property type="term" value="C:plasma membrane"/>
    <property type="evidence" value="ECO:0007669"/>
    <property type="project" value="UniProtKB-SubCell"/>
</dbReference>
<dbReference type="HOGENOM" id="CLU_073546_3_0_10"/>
<keyword evidence="15" id="KW-1185">Reference proteome</keyword>
<dbReference type="PIRSF" id="PIRSF003097">
    <property type="entry name" value="FtsX"/>
    <property type="match status" value="1"/>
</dbReference>
<dbReference type="PATRIC" id="fig|742817.3.peg.2680"/>
<dbReference type="GeneID" id="98070041"/>
<feature type="transmembrane region" description="Helical" evidence="11">
    <location>
        <begin position="159"/>
        <end position="178"/>
    </location>
</feature>
<evidence type="ECO:0000259" key="13">
    <source>
        <dbReference type="Pfam" id="PF18075"/>
    </source>
</evidence>
<feature type="domain" description="FtsX extracellular" evidence="13">
    <location>
        <begin position="51"/>
        <end position="142"/>
    </location>
</feature>
<evidence type="ECO:0000256" key="5">
    <source>
        <dbReference type="ARBA" id="ARBA00022618"/>
    </source>
</evidence>
<dbReference type="Pfam" id="PF18075">
    <property type="entry name" value="FtsX_ECD"/>
    <property type="match status" value="1"/>
</dbReference>
<dbReference type="RefSeq" id="WP_009137649.1">
    <property type="nucleotide sequence ID" value="NZ_JH594597.1"/>
</dbReference>
<comment type="similarity">
    <text evidence="2 10">Belongs to the ABC-4 integral membrane protein family. FtsX subfamily.</text>
</comment>
<gene>
    <name evidence="14" type="ORF">HMPREF9449_02504</name>
</gene>
<dbReference type="Gene3D" id="3.30.70.3040">
    <property type="match status" value="1"/>
</dbReference>
<organism evidence="14 15">
    <name type="scientific">Odoribacter laneus YIT 12061</name>
    <dbReference type="NCBI Taxonomy" id="742817"/>
    <lineage>
        <taxon>Bacteria</taxon>
        <taxon>Pseudomonadati</taxon>
        <taxon>Bacteroidota</taxon>
        <taxon>Bacteroidia</taxon>
        <taxon>Bacteroidales</taxon>
        <taxon>Odoribacteraceae</taxon>
        <taxon>Odoribacter</taxon>
    </lineage>
</organism>
<evidence type="ECO:0000256" key="6">
    <source>
        <dbReference type="ARBA" id="ARBA00022692"/>
    </source>
</evidence>
<feature type="transmembrane region" description="Helical" evidence="11">
    <location>
        <begin position="215"/>
        <end position="236"/>
    </location>
</feature>
<reference evidence="14 15" key="1">
    <citation type="submission" date="2012-01" db="EMBL/GenBank/DDBJ databases">
        <title>The Genome Sequence of Odoribacter laneus YIT 12061.</title>
        <authorList>
            <consortium name="The Broad Institute Genome Sequencing Platform"/>
            <person name="Earl A."/>
            <person name="Ward D."/>
            <person name="Feldgarden M."/>
            <person name="Gevers D."/>
            <person name="Morotomi M."/>
            <person name="Young S.K."/>
            <person name="Zeng Q."/>
            <person name="Gargeya S."/>
            <person name="Fitzgerald M."/>
            <person name="Haas B."/>
            <person name="Abouelleil A."/>
            <person name="Alvarado L."/>
            <person name="Arachchi H.M."/>
            <person name="Berlin A."/>
            <person name="Chapman S.B."/>
            <person name="Gearin G."/>
            <person name="Goldberg J."/>
            <person name="Griggs A."/>
            <person name="Gujja S."/>
            <person name="Hansen M."/>
            <person name="Heiman D."/>
            <person name="Howarth C."/>
            <person name="Larimer J."/>
            <person name="Lui A."/>
            <person name="MacDonald P.J.P."/>
            <person name="McCowen C."/>
            <person name="Montmayeur A."/>
            <person name="Murphy C."/>
            <person name="Neiman D."/>
            <person name="Pearson M."/>
            <person name="Priest M."/>
            <person name="Roberts A."/>
            <person name="Saif S."/>
            <person name="Shea T."/>
            <person name="Sisk P."/>
            <person name="Stolte C."/>
            <person name="Sykes S."/>
            <person name="Wortman J."/>
            <person name="Nusbaum C."/>
            <person name="Birren B."/>
        </authorList>
    </citation>
    <scope>NUCLEOTIDE SEQUENCE [LARGE SCALE GENOMIC DNA]</scope>
    <source>
        <strain evidence="14 15">YIT 12061</strain>
    </source>
</reference>
<keyword evidence="5 10" id="KW-0132">Cell division</keyword>
<accession>H1DJR8</accession>
<evidence type="ECO:0000256" key="8">
    <source>
        <dbReference type="ARBA" id="ARBA00023136"/>
    </source>
</evidence>
<evidence type="ECO:0000256" key="3">
    <source>
        <dbReference type="ARBA" id="ARBA00021907"/>
    </source>
</evidence>
<evidence type="ECO:0000256" key="1">
    <source>
        <dbReference type="ARBA" id="ARBA00004651"/>
    </source>
</evidence>
<evidence type="ECO:0000259" key="12">
    <source>
        <dbReference type="Pfam" id="PF02687"/>
    </source>
</evidence>
<sequence>MTGKKSRRVVGSYFVSTLSIALVLVVVGILIFILLNARFISDHVKQNIGFSIIVKDNVNEAEVKKMQKILDTKPFVLSSVFVSKEEAARNFKAELGEDFEQVLGYNPLLSSIEIKLNPLYANNDSLAILEKNLSAYDIVQEVSYQKSLVQYINENIRKISLILLIAGAALVLISFTLIRNTIHLSVYSQRFLIKTMQLVGAKPFFICKPFIRDGVWFGFFGSMFANVILLTAVYFLQQEVGGVINILNNQILIIMVVFVFITGILLSFFSSWLSVVTYLNKDLNDLYQV</sequence>
<protein>
    <recommendedName>
        <fullName evidence="3 10">Cell division protein FtsX</fullName>
    </recommendedName>
</protein>
<dbReference type="EMBL" id="ADMC01000026">
    <property type="protein sequence ID" value="EHP46137.1"/>
    <property type="molecule type" value="Genomic_DNA"/>
</dbReference>
<dbReference type="AlphaFoldDB" id="H1DJR8"/>
<dbReference type="STRING" id="742817.HMPREF9449_02504"/>
<comment type="subcellular location">
    <subcellularLocation>
        <location evidence="1">Cell membrane</location>
        <topology evidence="1">Multi-pass membrane protein</topology>
    </subcellularLocation>
</comment>
<feature type="transmembrane region" description="Helical" evidence="11">
    <location>
        <begin position="251"/>
        <end position="273"/>
    </location>
</feature>
<keyword evidence="7 11" id="KW-1133">Transmembrane helix</keyword>
<evidence type="ECO:0000256" key="11">
    <source>
        <dbReference type="SAM" id="Phobius"/>
    </source>
</evidence>
<dbReference type="InterPro" id="IPR003838">
    <property type="entry name" value="ABC3_permease_C"/>
</dbReference>
<evidence type="ECO:0000313" key="14">
    <source>
        <dbReference type="EMBL" id="EHP46137.1"/>
    </source>
</evidence>
<evidence type="ECO:0000313" key="15">
    <source>
        <dbReference type="Proteomes" id="UP000004892"/>
    </source>
</evidence>
<evidence type="ECO:0000256" key="4">
    <source>
        <dbReference type="ARBA" id="ARBA00022475"/>
    </source>
</evidence>
<dbReference type="GO" id="GO:0051301">
    <property type="term" value="P:cell division"/>
    <property type="evidence" value="ECO:0007669"/>
    <property type="project" value="UniProtKB-KW"/>
</dbReference>
<keyword evidence="8 10" id="KW-0472">Membrane</keyword>
<keyword evidence="4 10" id="KW-1003">Cell membrane</keyword>
<comment type="caution">
    <text evidence="14">The sequence shown here is derived from an EMBL/GenBank/DDBJ whole genome shotgun (WGS) entry which is preliminary data.</text>
</comment>
<dbReference type="InterPro" id="IPR040690">
    <property type="entry name" value="FtsX_ECD"/>
</dbReference>
<dbReference type="Proteomes" id="UP000004892">
    <property type="component" value="Unassembled WGS sequence"/>
</dbReference>
<evidence type="ECO:0000256" key="7">
    <source>
        <dbReference type="ARBA" id="ARBA00022989"/>
    </source>
</evidence>
<feature type="transmembrane region" description="Helical" evidence="11">
    <location>
        <begin position="12"/>
        <end position="35"/>
    </location>
</feature>
<evidence type="ECO:0000256" key="9">
    <source>
        <dbReference type="ARBA" id="ARBA00023306"/>
    </source>
</evidence>
<keyword evidence="9 10" id="KW-0131">Cell cycle</keyword>